<organism evidence="1 2">
    <name type="scientific">Paragonimus heterotremus</name>
    <dbReference type="NCBI Taxonomy" id="100268"/>
    <lineage>
        <taxon>Eukaryota</taxon>
        <taxon>Metazoa</taxon>
        <taxon>Spiralia</taxon>
        <taxon>Lophotrochozoa</taxon>
        <taxon>Platyhelminthes</taxon>
        <taxon>Trematoda</taxon>
        <taxon>Digenea</taxon>
        <taxon>Plagiorchiida</taxon>
        <taxon>Troglotremata</taxon>
        <taxon>Troglotrematidae</taxon>
        <taxon>Paragonimus</taxon>
    </lineage>
</organism>
<comment type="caution">
    <text evidence="1">The sequence shown here is derived from an EMBL/GenBank/DDBJ whole genome shotgun (WGS) entry which is preliminary data.</text>
</comment>
<gene>
    <name evidence="1" type="ORF">PHET_08493</name>
</gene>
<proteinExistence type="predicted"/>
<dbReference type="Proteomes" id="UP000748531">
    <property type="component" value="Unassembled WGS sequence"/>
</dbReference>
<accession>A0A8J4SHL9</accession>
<keyword evidence="2" id="KW-1185">Reference proteome</keyword>
<name>A0A8J4SHL9_9TREM</name>
<evidence type="ECO:0000313" key="2">
    <source>
        <dbReference type="Proteomes" id="UP000748531"/>
    </source>
</evidence>
<dbReference type="AlphaFoldDB" id="A0A8J4SHL9"/>
<evidence type="ECO:0000313" key="1">
    <source>
        <dbReference type="EMBL" id="KAF5398223.1"/>
    </source>
</evidence>
<sequence>MRNKLVLFQSRHSQNGYTNSKDGERLLVVKTGKKYVIIGFMNRHLGAECRQKGYSYVLAVKQADVLGCVIASQQEVFSDTTTDVQNFQCCGNTNEHIDIFRQVLISRSMGCSDAAVRLVGIGKRELPV</sequence>
<protein>
    <submittedName>
        <fullName evidence="1">Uncharacterized protein</fullName>
    </submittedName>
</protein>
<reference evidence="1" key="1">
    <citation type="submission" date="2019-05" db="EMBL/GenBank/DDBJ databases">
        <title>Annotation for the trematode Paragonimus heterotremus.</title>
        <authorList>
            <person name="Choi Y.-J."/>
        </authorList>
    </citation>
    <scope>NUCLEOTIDE SEQUENCE</scope>
    <source>
        <strain evidence="1">LC</strain>
    </source>
</reference>
<dbReference type="EMBL" id="LUCH01005248">
    <property type="protein sequence ID" value="KAF5398223.1"/>
    <property type="molecule type" value="Genomic_DNA"/>
</dbReference>